<gene>
    <name evidence="4" type="ORF">J057_16395</name>
</gene>
<evidence type="ECO:0000313" key="5">
    <source>
        <dbReference type="Proteomes" id="UP000013165"/>
    </source>
</evidence>
<evidence type="ECO:0000259" key="3">
    <source>
        <dbReference type="PROSITE" id="PS51186"/>
    </source>
</evidence>
<keyword evidence="1 4" id="KW-0808">Transferase</keyword>
<feature type="domain" description="N-acetyltransferase" evidence="3">
    <location>
        <begin position="1"/>
        <end position="192"/>
    </location>
</feature>
<dbReference type="RefSeq" id="WP_004581220.1">
    <property type="nucleotide sequence ID" value="NZ_AP028878.1"/>
</dbReference>
<evidence type="ECO:0000256" key="2">
    <source>
        <dbReference type="ARBA" id="ARBA00023315"/>
    </source>
</evidence>
<dbReference type="EMBL" id="APLQ01000014">
    <property type="protein sequence ID" value="ENO12995.1"/>
    <property type="molecule type" value="Genomic_DNA"/>
</dbReference>
<dbReference type="Pfam" id="PF00583">
    <property type="entry name" value="Acetyltransf_1"/>
    <property type="match status" value="1"/>
</dbReference>
<accession>N6VS31</accession>
<dbReference type="HOGENOM" id="CLU_087235_0_1_6"/>
<dbReference type="InterPro" id="IPR000182">
    <property type="entry name" value="GNAT_dom"/>
</dbReference>
<dbReference type="Gene3D" id="3.40.630.30">
    <property type="match status" value="1"/>
</dbReference>
<dbReference type="CDD" id="cd04301">
    <property type="entry name" value="NAT_SF"/>
    <property type="match status" value="1"/>
</dbReference>
<dbReference type="Proteomes" id="UP000013165">
    <property type="component" value="Unassembled WGS sequence"/>
</dbReference>
<dbReference type="PANTHER" id="PTHR43420">
    <property type="entry name" value="ACETYLTRANSFERASE"/>
    <property type="match status" value="1"/>
</dbReference>
<evidence type="ECO:0000313" key="4">
    <source>
        <dbReference type="EMBL" id="ENO12995.1"/>
    </source>
</evidence>
<reference evidence="4 5" key="1">
    <citation type="journal article" date="2013" name="Genome Announc.">
        <title>Genome Sequence of the Polycyclic Aromatic Hydrocarbon-Degrading Bacterium Strain Marinobacter nanhaiticus D15-8WT.</title>
        <authorList>
            <person name="Cui Z."/>
            <person name="Gao W."/>
            <person name="Li Q."/>
            <person name="Xu G."/>
            <person name="Zheng L."/>
        </authorList>
    </citation>
    <scope>NUCLEOTIDE SEQUENCE [LARGE SCALE GENOMIC DNA]</scope>
    <source>
        <strain evidence="4 5">D15-8W</strain>
    </source>
</reference>
<organism evidence="4 5">
    <name type="scientific">Marinobacter nanhaiticus D15-8W</name>
    <dbReference type="NCBI Taxonomy" id="626887"/>
    <lineage>
        <taxon>Bacteria</taxon>
        <taxon>Pseudomonadati</taxon>
        <taxon>Pseudomonadota</taxon>
        <taxon>Gammaproteobacteria</taxon>
        <taxon>Pseudomonadales</taxon>
        <taxon>Marinobacteraceae</taxon>
        <taxon>Marinobacter</taxon>
    </lineage>
</organism>
<dbReference type="eggNOG" id="COG0456">
    <property type="taxonomic scope" value="Bacteria"/>
</dbReference>
<dbReference type="GO" id="GO:0016747">
    <property type="term" value="F:acyltransferase activity, transferring groups other than amino-acyl groups"/>
    <property type="evidence" value="ECO:0007669"/>
    <property type="project" value="InterPro"/>
</dbReference>
<dbReference type="InterPro" id="IPR050680">
    <property type="entry name" value="YpeA/RimI_acetyltransf"/>
</dbReference>
<dbReference type="InterPro" id="IPR016181">
    <property type="entry name" value="Acyl_CoA_acyltransferase"/>
</dbReference>
<proteinExistence type="predicted"/>
<dbReference type="STRING" id="626887.J057_16395"/>
<dbReference type="PROSITE" id="PS51186">
    <property type="entry name" value="GNAT"/>
    <property type="match status" value="1"/>
</dbReference>
<sequence length="194" mass="21827">MDIVKATPEDCRAIAELALMAGEGIPSYFWQQSKREGQTTIEYGAEKAGSESQNFSFRNAHLAMMDDRVAGMLLGYRLPDAEQDEDLSSYPAFIRPLIELERCVPGSYYINMLATYPRYRNQGIGSALMARVDGLAREAGCRLASIEVFEQNTGAVRLYERLGYRPVERRAAVPHESYPYTGQVVLLTREIDNE</sequence>
<name>N6VS31_9GAMM</name>
<dbReference type="PANTHER" id="PTHR43420:SF44">
    <property type="entry name" value="ACETYLTRANSFERASE YPEA"/>
    <property type="match status" value="1"/>
</dbReference>
<evidence type="ECO:0000256" key="1">
    <source>
        <dbReference type="ARBA" id="ARBA00022679"/>
    </source>
</evidence>
<dbReference type="PATRIC" id="fig|626887.3.peg.3275"/>
<keyword evidence="2" id="KW-0012">Acyltransferase</keyword>
<keyword evidence="5" id="KW-1185">Reference proteome</keyword>
<dbReference type="SUPFAM" id="SSF55729">
    <property type="entry name" value="Acyl-CoA N-acyltransferases (Nat)"/>
    <property type="match status" value="1"/>
</dbReference>
<dbReference type="AlphaFoldDB" id="N6VS31"/>
<comment type="caution">
    <text evidence="4">The sequence shown here is derived from an EMBL/GenBank/DDBJ whole genome shotgun (WGS) entry which is preliminary data.</text>
</comment>
<dbReference type="OrthoDB" id="273614at2"/>
<protein>
    <submittedName>
        <fullName evidence="4">GNAT family N-acetyltransferase</fullName>
    </submittedName>
</protein>